<keyword evidence="3" id="KW-0812">Transmembrane</keyword>
<comment type="caution">
    <text evidence="5">The sequence shown here is derived from an EMBL/GenBank/DDBJ whole genome shotgun (WGS) entry which is preliminary data.</text>
</comment>
<organism evidence="5 6">
    <name type="scientific">Paralvinella palmiformis</name>
    <dbReference type="NCBI Taxonomy" id="53620"/>
    <lineage>
        <taxon>Eukaryota</taxon>
        <taxon>Metazoa</taxon>
        <taxon>Spiralia</taxon>
        <taxon>Lophotrochozoa</taxon>
        <taxon>Annelida</taxon>
        <taxon>Polychaeta</taxon>
        <taxon>Sedentaria</taxon>
        <taxon>Canalipalpata</taxon>
        <taxon>Terebellida</taxon>
        <taxon>Terebelliformia</taxon>
        <taxon>Alvinellidae</taxon>
        <taxon>Paralvinella</taxon>
    </lineage>
</organism>
<dbReference type="Pfam" id="PF00055">
    <property type="entry name" value="Laminin_N"/>
    <property type="match status" value="1"/>
</dbReference>
<keyword evidence="2" id="KW-0424">Laminin EGF-like domain</keyword>
<sequence length="326" mass="37478">MDESRGSKHQWRQAGVGFEASVGGGCLAPEQGPDRDQLCHSCRKQQRQERRWREQHQRLYPSHIRRRNREKGLRQRRTMLLSWDVSDHLVQFMLNGRIRPELGHQTSCVFTTFFVRRVSIFLVELLLFASQILPLIWRVMIARTSTWMLVALLFCLSSAVNAQICSPQTDCIPDSEDLLVQGLPDRILLASSQCDTPTVTTYEDLFGDAKYECNGSTPHPSSLMIDRQPGGIDNYTFQSPDPQTYWQSVNTIDLIGAQAKEQTVVARFGSRFLIRYIRVIFIAPHIASPESGYDMRPKAMVIEKQDNDTSNWKPLRCVCMYVFVYL</sequence>
<keyword evidence="3" id="KW-0472">Membrane</keyword>
<protein>
    <recommendedName>
        <fullName evidence="4">Laminin N-terminal domain-containing protein</fullName>
    </recommendedName>
</protein>
<accession>A0AAD9JD44</accession>
<keyword evidence="6" id="KW-1185">Reference proteome</keyword>
<evidence type="ECO:0000259" key="4">
    <source>
        <dbReference type="PROSITE" id="PS51117"/>
    </source>
</evidence>
<feature type="domain" description="Laminin N-terminal" evidence="4">
    <location>
        <begin position="167"/>
        <end position="326"/>
    </location>
</feature>
<dbReference type="InterPro" id="IPR008211">
    <property type="entry name" value="Laminin_N"/>
</dbReference>
<dbReference type="Proteomes" id="UP001208570">
    <property type="component" value="Unassembled WGS sequence"/>
</dbReference>
<dbReference type="AlphaFoldDB" id="A0AAD9JD44"/>
<proteinExistence type="predicted"/>
<feature type="transmembrane region" description="Helical" evidence="3">
    <location>
        <begin position="118"/>
        <end position="137"/>
    </location>
</feature>
<keyword evidence="1" id="KW-1015">Disulfide bond</keyword>
<dbReference type="Gene3D" id="2.60.120.260">
    <property type="entry name" value="Galactose-binding domain-like"/>
    <property type="match status" value="1"/>
</dbReference>
<keyword evidence="3" id="KW-1133">Transmembrane helix</keyword>
<reference evidence="5" key="1">
    <citation type="journal article" date="2023" name="Mol. Biol. Evol.">
        <title>Third-Generation Sequencing Reveals the Adaptive Role of the Epigenome in Three Deep-Sea Polychaetes.</title>
        <authorList>
            <person name="Perez M."/>
            <person name="Aroh O."/>
            <person name="Sun Y."/>
            <person name="Lan Y."/>
            <person name="Juniper S.K."/>
            <person name="Young C.R."/>
            <person name="Angers B."/>
            <person name="Qian P.Y."/>
        </authorList>
    </citation>
    <scope>NUCLEOTIDE SEQUENCE</scope>
    <source>
        <strain evidence="5">P08H-3</strain>
    </source>
</reference>
<evidence type="ECO:0000256" key="1">
    <source>
        <dbReference type="ARBA" id="ARBA00023157"/>
    </source>
</evidence>
<evidence type="ECO:0000256" key="3">
    <source>
        <dbReference type="SAM" id="Phobius"/>
    </source>
</evidence>
<dbReference type="PROSITE" id="PS51117">
    <property type="entry name" value="LAMININ_NTER"/>
    <property type="match status" value="1"/>
</dbReference>
<dbReference type="EMBL" id="JAODUP010000400">
    <property type="protein sequence ID" value="KAK2150557.1"/>
    <property type="molecule type" value="Genomic_DNA"/>
</dbReference>
<evidence type="ECO:0000313" key="6">
    <source>
        <dbReference type="Proteomes" id="UP001208570"/>
    </source>
</evidence>
<evidence type="ECO:0000313" key="5">
    <source>
        <dbReference type="EMBL" id="KAK2150557.1"/>
    </source>
</evidence>
<name>A0AAD9JD44_9ANNE</name>
<gene>
    <name evidence="5" type="ORF">LSH36_400g01058</name>
</gene>
<evidence type="ECO:0000256" key="2">
    <source>
        <dbReference type="ARBA" id="ARBA00023292"/>
    </source>
</evidence>